<feature type="transmembrane region" description="Helical" evidence="1">
    <location>
        <begin position="243"/>
        <end position="262"/>
    </location>
</feature>
<comment type="caution">
    <text evidence="2">The sequence shown here is derived from an EMBL/GenBank/DDBJ whole genome shotgun (WGS) entry which is preliminary data.</text>
</comment>
<organism evidence="2 3">
    <name type="scientific">Duganella radicis</name>
    <dbReference type="NCBI Taxonomy" id="551988"/>
    <lineage>
        <taxon>Bacteria</taxon>
        <taxon>Pseudomonadati</taxon>
        <taxon>Pseudomonadota</taxon>
        <taxon>Betaproteobacteria</taxon>
        <taxon>Burkholderiales</taxon>
        <taxon>Oxalobacteraceae</taxon>
        <taxon>Telluria group</taxon>
        <taxon>Duganella</taxon>
    </lineage>
</organism>
<keyword evidence="3" id="KW-1185">Reference proteome</keyword>
<dbReference type="Proteomes" id="UP000475582">
    <property type="component" value="Unassembled WGS sequence"/>
</dbReference>
<dbReference type="OrthoDB" id="8738563at2"/>
<proteinExistence type="predicted"/>
<evidence type="ECO:0000313" key="2">
    <source>
        <dbReference type="EMBL" id="MTV40784.1"/>
    </source>
</evidence>
<keyword evidence="1" id="KW-0812">Transmembrane</keyword>
<dbReference type="RefSeq" id="WP_155466882.1">
    <property type="nucleotide sequence ID" value="NZ_WNKY01000041.1"/>
</dbReference>
<feature type="transmembrane region" description="Helical" evidence="1">
    <location>
        <begin position="268"/>
        <end position="291"/>
    </location>
</feature>
<reference evidence="2 3" key="1">
    <citation type="submission" date="2019-11" db="EMBL/GenBank/DDBJ databases">
        <title>Type strains purchased from KCTC, JCM and DSMZ.</title>
        <authorList>
            <person name="Lu H."/>
        </authorList>
    </citation>
    <scope>NUCLEOTIDE SEQUENCE [LARGE SCALE GENOMIC DNA]</scope>
    <source>
        <strain evidence="2 3">KCTC 22382</strain>
    </source>
</reference>
<dbReference type="AlphaFoldDB" id="A0A6L6PPC2"/>
<sequence length="397" mass="43970">MEAPKDGAVIVTTETKVTEKEISEERESIVLRLHAAYLNLTDQMAEFQSQWDENPTLAFVTSAREGWNAGGAEWLGDQAELFKAELWTDLGGKIRDAAGTAYDRLAGYSRQRYDELHKQLSKHIENPEDTLYNWAWWQKAITDEATELGRQQLQKLEDARHAVQDAANTVIESANKARKIYQHRDAILNLPSLIADGKPQPVQNFVDTVLMDIDPVLAKSIRNDPNFAVVLEIIADHDSALSYLAYVGLMIEAIPPNFYAYVAGKGSAYLMIEVVMLVVSALLSAGAAVAARITMLIGRFAAASVKVVTANRRIKRAKAAIDAFLRILRDLSDAVDDLHNLGAKLLQARSKGLVVRGNTKTTLAAKRTSIKRDKKCRICGSTTHTTPRRRPGNVEYA</sequence>
<evidence type="ECO:0000313" key="3">
    <source>
        <dbReference type="Proteomes" id="UP000475582"/>
    </source>
</evidence>
<protein>
    <submittedName>
        <fullName evidence="2">Uncharacterized protein</fullName>
    </submittedName>
</protein>
<dbReference type="EMBL" id="WNKY01000041">
    <property type="protein sequence ID" value="MTV40784.1"/>
    <property type="molecule type" value="Genomic_DNA"/>
</dbReference>
<gene>
    <name evidence="2" type="ORF">GM676_24785</name>
</gene>
<keyword evidence="1" id="KW-1133">Transmembrane helix</keyword>
<keyword evidence="1" id="KW-0472">Membrane</keyword>
<evidence type="ECO:0000256" key="1">
    <source>
        <dbReference type="SAM" id="Phobius"/>
    </source>
</evidence>
<name>A0A6L6PPC2_9BURK</name>
<accession>A0A6L6PPC2</accession>